<dbReference type="PROSITE" id="PS51746">
    <property type="entry name" value="PPM_2"/>
    <property type="match status" value="1"/>
</dbReference>
<evidence type="ECO:0000256" key="1">
    <source>
        <dbReference type="SAM" id="MobiDB-lite"/>
    </source>
</evidence>
<feature type="compositionally biased region" description="Gly residues" evidence="1">
    <location>
        <begin position="389"/>
        <end position="400"/>
    </location>
</feature>
<dbReference type="CDD" id="cd00143">
    <property type="entry name" value="PP2Cc"/>
    <property type="match status" value="1"/>
</dbReference>
<dbReference type="SMART" id="SM00332">
    <property type="entry name" value="PP2Cc"/>
    <property type="match status" value="1"/>
</dbReference>
<feature type="region of interest" description="Disordered" evidence="1">
    <location>
        <begin position="346"/>
        <end position="373"/>
    </location>
</feature>
<feature type="compositionally biased region" description="Gly residues" evidence="1">
    <location>
        <begin position="412"/>
        <end position="422"/>
    </location>
</feature>
<reference evidence="3 4" key="1">
    <citation type="journal article" date="2023" name="Commun. Biol.">
        <title>Genome analysis of Parmales, the sister group of diatoms, reveals the evolutionary specialization of diatoms from phago-mixotrophs to photoautotrophs.</title>
        <authorList>
            <person name="Ban H."/>
            <person name="Sato S."/>
            <person name="Yoshikawa S."/>
            <person name="Yamada K."/>
            <person name="Nakamura Y."/>
            <person name="Ichinomiya M."/>
            <person name="Sato N."/>
            <person name="Blanc-Mathieu R."/>
            <person name="Endo H."/>
            <person name="Kuwata A."/>
            <person name="Ogata H."/>
        </authorList>
    </citation>
    <scope>NUCLEOTIDE SEQUENCE [LARGE SCALE GENOMIC DNA]</scope>
</reference>
<name>A0ABQ6MTS2_9STRA</name>
<dbReference type="InterPro" id="IPR001932">
    <property type="entry name" value="PPM-type_phosphatase-like_dom"/>
</dbReference>
<keyword evidence="4" id="KW-1185">Reference proteome</keyword>
<dbReference type="PANTHER" id="PTHR13832:SF840">
    <property type="entry name" value="PROTEIN PHOSPHATASE 2C 60-RELATED"/>
    <property type="match status" value="1"/>
</dbReference>
<feature type="domain" description="PPM-type phosphatase" evidence="2">
    <location>
        <begin position="23"/>
        <end position="291"/>
    </location>
</feature>
<dbReference type="InterPro" id="IPR015655">
    <property type="entry name" value="PP2C"/>
</dbReference>
<dbReference type="Proteomes" id="UP001165060">
    <property type="component" value="Unassembled WGS sequence"/>
</dbReference>
<dbReference type="Pfam" id="PF00481">
    <property type="entry name" value="PP2C"/>
    <property type="match status" value="1"/>
</dbReference>
<comment type="caution">
    <text evidence="3">The sequence shown here is derived from an EMBL/GenBank/DDBJ whole genome shotgun (WGS) entry which is preliminary data.</text>
</comment>
<sequence length="527" mass="54752">MGQTLPKPVLSTVLERSSCKDFRIGLAEMNGFRGSMEDAHIAYTSDGWGYFGVLDGHGGAACSAWCAQRLREKLTQGGCPVDDAAAKKLILEVDAEFLETKQGSGSTAAMCIVRAPVAPGGKHKLHVINAGDSRVILSAADGSIIDGGGTDQGLSNDHKPDVPSERERIYRCGGTVEDGGMGGCARVNGNLAVSRGFGDADCKLTGGPRQEDRPVTCDPEQGHFECDATDFLLIVCDGVSEGDFPNPQVCQLAAEVLQETNGDAAAACEAICHRAVETNSRDNISAMIVLMGNPSGEVGHNRQFNPGQVATCDDSGYNDAYVAMCERAGLGLADAVEMRYELLNGRRGTPSAADDDEEELDKIGDPAGTEGSDERRQFFEDWAAEKEAGGGGGGGGGPGGMDPMAALQAMAAGGGGPGGAPGGQAQMMQMLMGMMQQQGGGGMPPGMMGGGMPQPEDGRRVRVADLASLQASVAQHPALEWDERMATLASAEGIVKTDDPSDGTTHVRFPPPVSIAAWLPTDALNDF</sequence>
<dbReference type="InterPro" id="IPR036457">
    <property type="entry name" value="PPM-type-like_dom_sf"/>
</dbReference>
<protein>
    <recommendedName>
        <fullName evidence="2">PPM-type phosphatase domain-containing protein</fullName>
    </recommendedName>
</protein>
<organism evidence="3 4">
    <name type="scientific">Tetraparma gracilis</name>
    <dbReference type="NCBI Taxonomy" id="2962635"/>
    <lineage>
        <taxon>Eukaryota</taxon>
        <taxon>Sar</taxon>
        <taxon>Stramenopiles</taxon>
        <taxon>Ochrophyta</taxon>
        <taxon>Bolidophyceae</taxon>
        <taxon>Parmales</taxon>
        <taxon>Triparmaceae</taxon>
        <taxon>Tetraparma</taxon>
    </lineage>
</organism>
<evidence type="ECO:0000313" key="3">
    <source>
        <dbReference type="EMBL" id="GMI32382.1"/>
    </source>
</evidence>
<dbReference type="SUPFAM" id="SSF81606">
    <property type="entry name" value="PP2C-like"/>
    <property type="match status" value="1"/>
</dbReference>
<evidence type="ECO:0000313" key="4">
    <source>
        <dbReference type="Proteomes" id="UP001165060"/>
    </source>
</evidence>
<dbReference type="EMBL" id="BRYB01001736">
    <property type="protein sequence ID" value="GMI32382.1"/>
    <property type="molecule type" value="Genomic_DNA"/>
</dbReference>
<dbReference type="Gene3D" id="3.60.40.10">
    <property type="entry name" value="PPM-type phosphatase domain"/>
    <property type="match status" value="1"/>
</dbReference>
<proteinExistence type="predicted"/>
<evidence type="ECO:0000259" key="2">
    <source>
        <dbReference type="PROSITE" id="PS51746"/>
    </source>
</evidence>
<gene>
    <name evidence="3" type="ORF">TeGR_g10327</name>
</gene>
<dbReference type="PANTHER" id="PTHR13832">
    <property type="entry name" value="PROTEIN PHOSPHATASE 2C"/>
    <property type="match status" value="1"/>
</dbReference>
<accession>A0ABQ6MTS2</accession>
<feature type="region of interest" description="Disordered" evidence="1">
    <location>
        <begin position="386"/>
        <end position="424"/>
    </location>
</feature>